<dbReference type="RefSeq" id="XP_011310272.1">
    <property type="nucleotide sequence ID" value="XM_011311970.1"/>
</dbReference>
<keyword evidence="4" id="KW-1185">Reference proteome</keyword>
<accession>A0A0C9QTP2</accession>
<dbReference type="OrthoDB" id="6376425at2759"/>
<evidence type="ECO:0000313" key="5">
    <source>
        <dbReference type="RefSeq" id="XP_011310272.1"/>
    </source>
</evidence>
<gene>
    <name evidence="3" type="primary">SSP1662</name>
    <name evidence="5" type="synonym">LOC105270802</name>
    <name evidence="3" type="ORF">g.42409</name>
</gene>
<accession>A0A9R1U7M5</accession>
<evidence type="ECO:0000313" key="3">
    <source>
        <dbReference type="EMBL" id="JAG76861.1"/>
    </source>
</evidence>
<dbReference type="AlphaFoldDB" id="A0A0C9QTP2"/>
<proteinExistence type="predicted"/>
<dbReference type="EMBL" id="GBYB01007094">
    <property type="protein sequence ID" value="JAG76861.1"/>
    <property type="molecule type" value="Transcribed_RNA"/>
</dbReference>
<evidence type="ECO:0000256" key="2">
    <source>
        <dbReference type="SAM" id="SignalP"/>
    </source>
</evidence>
<evidence type="ECO:0000313" key="4">
    <source>
        <dbReference type="Proteomes" id="UP000694866"/>
    </source>
</evidence>
<reference evidence="3" key="1">
    <citation type="submission" date="2015-01" db="EMBL/GenBank/DDBJ databases">
        <title>Transcriptome Assembly of Fopius arisanus.</title>
        <authorList>
            <person name="Geib S."/>
        </authorList>
    </citation>
    <scope>NUCLEOTIDE SEQUENCE</scope>
</reference>
<organism evidence="3">
    <name type="scientific">Fopius arisanus</name>
    <dbReference type="NCBI Taxonomy" id="64838"/>
    <lineage>
        <taxon>Eukaryota</taxon>
        <taxon>Metazoa</taxon>
        <taxon>Ecdysozoa</taxon>
        <taxon>Arthropoda</taxon>
        <taxon>Hexapoda</taxon>
        <taxon>Insecta</taxon>
        <taxon>Pterygota</taxon>
        <taxon>Neoptera</taxon>
        <taxon>Endopterygota</taxon>
        <taxon>Hymenoptera</taxon>
        <taxon>Apocrita</taxon>
        <taxon>Ichneumonoidea</taxon>
        <taxon>Braconidae</taxon>
        <taxon>Opiinae</taxon>
        <taxon>Fopius</taxon>
    </lineage>
</organism>
<feature type="region of interest" description="Disordered" evidence="1">
    <location>
        <begin position="219"/>
        <end position="254"/>
    </location>
</feature>
<reference evidence="5" key="2">
    <citation type="submission" date="2025-04" db="UniProtKB">
        <authorList>
            <consortium name="RefSeq"/>
        </authorList>
    </citation>
    <scope>IDENTIFICATION</scope>
    <source>
        <strain evidence="5">USDA-PBARC FA_bdor</strain>
        <tissue evidence="5">Whole organism</tissue>
    </source>
</reference>
<feature type="signal peptide" evidence="2">
    <location>
        <begin position="1"/>
        <end position="25"/>
    </location>
</feature>
<dbReference type="KEGG" id="fas:105270802"/>
<dbReference type="GeneID" id="105270802"/>
<keyword evidence="2" id="KW-0732">Signal</keyword>
<protein>
    <submittedName>
        <fullName evidence="3">SSP1662 protein</fullName>
    </submittedName>
</protein>
<evidence type="ECO:0000256" key="1">
    <source>
        <dbReference type="SAM" id="MobiDB-lite"/>
    </source>
</evidence>
<sequence>MRVTMGLITVLLLHSCGFIMMTVSGQRFADYPMPPQTTVISRVGYRDRRNKPEPTCEELRAMWRYSKRQSRAAESTNDLPMYRDPFSYNIWETYPVRSQLSFGYRDTEEQARNRGGGRAPVYGKMVHKAPAEGRLRNGMPNRMKAFEEVARMYGTVNHQPPDQRRRQYNFRVGGGASISRVPQAGSFQHLKELIRTERARELQDQRIAEEIAARSAALGELNKNDRSSESEAHRHYPNSVQSYQEPKSVNYNFPPGQYLSRLTSLNDGLLRNDDYERESMIRQ</sequence>
<name>A0A0C9QTP2_9HYME</name>
<feature type="compositionally biased region" description="Basic and acidic residues" evidence="1">
    <location>
        <begin position="222"/>
        <end position="234"/>
    </location>
</feature>
<feature type="chain" id="PRO_5044541525" evidence="2">
    <location>
        <begin position="26"/>
        <end position="283"/>
    </location>
</feature>
<dbReference type="Proteomes" id="UP000694866">
    <property type="component" value="Unplaced"/>
</dbReference>
<feature type="compositionally biased region" description="Polar residues" evidence="1">
    <location>
        <begin position="238"/>
        <end position="251"/>
    </location>
</feature>